<gene>
    <name evidence="3" type="ORF">DESME_14990</name>
</gene>
<feature type="transmembrane region" description="Helical" evidence="1">
    <location>
        <begin position="145"/>
        <end position="165"/>
    </location>
</feature>
<feature type="domain" description="4Fe-4S ferredoxin-type" evidence="2">
    <location>
        <begin position="154"/>
        <end position="182"/>
    </location>
</feature>
<feature type="transmembrane region" description="Helical" evidence="1">
    <location>
        <begin position="12"/>
        <end position="42"/>
    </location>
</feature>
<dbReference type="eggNOG" id="COG0348">
    <property type="taxonomic scope" value="Bacteria"/>
</dbReference>
<keyword evidence="4" id="KW-1185">Reference proteome</keyword>
<keyword evidence="1" id="KW-0812">Transmembrane</keyword>
<proteinExistence type="predicted"/>
<keyword evidence="1" id="KW-1133">Transmembrane helix</keyword>
<dbReference type="HOGENOM" id="CLU_100907_0_0_9"/>
<dbReference type="Pfam" id="PF12801">
    <property type="entry name" value="Fer4_5"/>
    <property type="match status" value="2"/>
</dbReference>
<feature type="transmembrane region" description="Helical" evidence="1">
    <location>
        <begin position="85"/>
        <end position="106"/>
    </location>
</feature>
<evidence type="ECO:0000259" key="2">
    <source>
        <dbReference type="Pfam" id="PF12801"/>
    </source>
</evidence>
<dbReference type="OrthoDB" id="9786132at2"/>
<protein>
    <recommendedName>
        <fullName evidence="2">4Fe-4S ferredoxin-type domain-containing protein</fullName>
    </recommendedName>
</protein>
<evidence type="ECO:0000313" key="3">
    <source>
        <dbReference type="EMBL" id="AHF08187.1"/>
    </source>
</evidence>
<sequence>MKNLWIKYSYLFTISFFILGIFNIIFAWIGFFCLIMPFVFIIKDKEKTWCKSYCPRSNLFNRVFAKIGLKRSAPKWLVNGIGKRIMLTYFLLNFTMISLSTLMVFLDKRDPVEKVKFLIAFQLPWNIPNLLDVGIMPDWVVHLGFRVYSMMFTTIIIGLLIGFFYKARTWCSICPMGTLSSMALRKQNHSVNLEKGA</sequence>
<dbReference type="RefSeq" id="WP_006716959.1">
    <property type="nucleotide sequence ID" value="NZ_CP007032.1"/>
</dbReference>
<evidence type="ECO:0000313" key="4">
    <source>
        <dbReference type="Proteomes" id="UP000010847"/>
    </source>
</evidence>
<organism evidence="3 4">
    <name type="scientific">Desulfitobacterium metallireducens DSM 15288</name>
    <dbReference type="NCBI Taxonomy" id="871968"/>
    <lineage>
        <taxon>Bacteria</taxon>
        <taxon>Bacillati</taxon>
        <taxon>Bacillota</taxon>
        <taxon>Clostridia</taxon>
        <taxon>Eubacteriales</taxon>
        <taxon>Desulfitobacteriaceae</taxon>
        <taxon>Desulfitobacterium</taxon>
    </lineage>
</organism>
<dbReference type="KEGG" id="dmt:DESME_14990"/>
<keyword evidence="1" id="KW-0472">Membrane</keyword>
<name>W0EBR9_9FIRM</name>
<dbReference type="InterPro" id="IPR017896">
    <property type="entry name" value="4Fe4S_Fe-S-bd"/>
</dbReference>
<dbReference type="STRING" id="871968.DESME_14990"/>
<dbReference type="AlphaFoldDB" id="W0EBR9"/>
<reference evidence="3 4" key="1">
    <citation type="submission" date="2013-12" db="EMBL/GenBank/DDBJ databases">
        <authorList>
            <consortium name="DOE Joint Genome Institute"/>
            <person name="Smidt H."/>
            <person name="Huntemann M."/>
            <person name="Han J."/>
            <person name="Chen A."/>
            <person name="Kyrpides N."/>
            <person name="Mavromatis K."/>
            <person name="Markowitz V."/>
            <person name="Palaniappan K."/>
            <person name="Ivanova N."/>
            <person name="Schaumberg A."/>
            <person name="Pati A."/>
            <person name="Liolios K."/>
            <person name="Nordberg H.P."/>
            <person name="Cantor M.N."/>
            <person name="Hua S.X."/>
            <person name="Woyke T."/>
        </authorList>
    </citation>
    <scope>NUCLEOTIDE SEQUENCE [LARGE SCALE GENOMIC DNA]</scope>
    <source>
        <strain evidence="4">DSM 15288</strain>
    </source>
</reference>
<dbReference type="EMBL" id="CP007032">
    <property type="protein sequence ID" value="AHF08187.1"/>
    <property type="molecule type" value="Genomic_DNA"/>
</dbReference>
<evidence type="ECO:0000256" key="1">
    <source>
        <dbReference type="SAM" id="Phobius"/>
    </source>
</evidence>
<dbReference type="Proteomes" id="UP000010847">
    <property type="component" value="Chromosome"/>
</dbReference>
<accession>W0EBR9</accession>
<feature type="domain" description="4Fe-4S ferredoxin-type" evidence="2">
    <location>
        <begin position="26"/>
        <end position="60"/>
    </location>
</feature>